<keyword evidence="1" id="KW-0812">Transmembrane</keyword>
<keyword evidence="1" id="KW-0472">Membrane</keyword>
<dbReference type="Proteomes" id="UP000787635">
    <property type="component" value="Unassembled WGS sequence"/>
</dbReference>
<keyword evidence="3" id="KW-1185">Reference proteome</keyword>
<feature type="transmembrane region" description="Helical" evidence="1">
    <location>
        <begin position="56"/>
        <end position="79"/>
    </location>
</feature>
<evidence type="ECO:0000313" key="3">
    <source>
        <dbReference type="Proteomes" id="UP000787635"/>
    </source>
</evidence>
<organism evidence="2 3">
    <name type="scientific">Falsiroseomonas selenitidurans</name>
    <dbReference type="NCBI Taxonomy" id="2716335"/>
    <lineage>
        <taxon>Bacteria</taxon>
        <taxon>Pseudomonadati</taxon>
        <taxon>Pseudomonadota</taxon>
        <taxon>Alphaproteobacteria</taxon>
        <taxon>Acetobacterales</taxon>
        <taxon>Roseomonadaceae</taxon>
        <taxon>Falsiroseomonas</taxon>
    </lineage>
</organism>
<dbReference type="EMBL" id="JAAVNE010000018">
    <property type="protein sequence ID" value="NKC31703.1"/>
    <property type="molecule type" value="Genomic_DNA"/>
</dbReference>
<sequence length="168" mass="16908">MPILAAILLGLAVLSAGWSAGFFWSWSFTVMPGLSAAAPLTAVEAMRAANAGIRTAFFAFVFFGPLPLALAAGAAQVALGARQRAGAAGAAAVVYGLGVILVTVLFNLPLNDSLAQAQVTATNAAETWAGYAGPWTAWNHLRVAASTATMLLLVLAVALGRGGRPGAG</sequence>
<evidence type="ECO:0000256" key="1">
    <source>
        <dbReference type="SAM" id="Phobius"/>
    </source>
</evidence>
<name>A0ABX1E7B7_9PROT</name>
<feature type="transmembrane region" description="Helical" evidence="1">
    <location>
        <begin position="141"/>
        <end position="160"/>
    </location>
</feature>
<reference evidence="2 3" key="1">
    <citation type="submission" date="2020-03" db="EMBL/GenBank/DDBJ databases">
        <title>Roseomonas selenitidurans sp. nov. isolated from urban soil.</title>
        <authorList>
            <person name="Liu H."/>
        </authorList>
    </citation>
    <scope>NUCLEOTIDE SEQUENCE [LARGE SCALE GENOMIC DNA]</scope>
    <source>
        <strain evidence="2 3">BU-1</strain>
    </source>
</reference>
<keyword evidence="1" id="KW-1133">Transmembrane helix</keyword>
<dbReference type="InterPro" id="IPR013901">
    <property type="entry name" value="Anthrone_oxy"/>
</dbReference>
<accession>A0ABX1E7B7</accession>
<dbReference type="RefSeq" id="WP_168031002.1">
    <property type="nucleotide sequence ID" value="NZ_JAAVNE010000018.1"/>
</dbReference>
<protein>
    <submittedName>
        <fullName evidence="2">DUF1772 domain-containing protein</fullName>
    </submittedName>
</protein>
<evidence type="ECO:0000313" key="2">
    <source>
        <dbReference type="EMBL" id="NKC31703.1"/>
    </source>
</evidence>
<gene>
    <name evidence="2" type="ORF">HEQ75_12625</name>
</gene>
<dbReference type="Pfam" id="PF08592">
    <property type="entry name" value="Anthrone_oxy"/>
    <property type="match status" value="1"/>
</dbReference>
<feature type="transmembrane region" description="Helical" evidence="1">
    <location>
        <begin position="86"/>
        <end position="106"/>
    </location>
</feature>
<comment type="caution">
    <text evidence="2">The sequence shown here is derived from an EMBL/GenBank/DDBJ whole genome shotgun (WGS) entry which is preliminary data.</text>
</comment>
<proteinExistence type="predicted"/>